<dbReference type="AlphaFoldDB" id="A0A8D2J8N8"/>
<dbReference type="OMA" id="GRVICIE"/>
<keyword evidence="8" id="KW-0539">Nucleus</keyword>
<evidence type="ECO:0000256" key="3">
    <source>
        <dbReference type="ARBA" id="ARBA00022833"/>
    </source>
</evidence>
<keyword evidence="3" id="KW-0862">Zinc</keyword>
<dbReference type="InterPro" id="IPR000536">
    <property type="entry name" value="Nucl_hrmn_rcpt_lig-bd"/>
</dbReference>
<dbReference type="InterPro" id="IPR001723">
    <property type="entry name" value="Nuclear_hrmn_rcpt"/>
</dbReference>
<reference evidence="10" key="2">
    <citation type="submission" date="2025-09" db="UniProtKB">
        <authorList>
            <consortium name="Ensembl"/>
        </authorList>
    </citation>
    <scope>IDENTIFICATION</scope>
</reference>
<dbReference type="PANTHER" id="PTHR24082:SF501">
    <property type="entry name" value="NUCLEAR RECEPTOR SUBFAMILY 1, GROUP D, MEMBER 4A ISOFORM X1"/>
    <property type="match status" value="1"/>
</dbReference>
<evidence type="ECO:0000256" key="1">
    <source>
        <dbReference type="ARBA" id="ARBA00022723"/>
    </source>
</evidence>
<evidence type="ECO:0000256" key="6">
    <source>
        <dbReference type="ARBA" id="ARBA00023163"/>
    </source>
</evidence>
<dbReference type="GO" id="GO:0030154">
    <property type="term" value="P:cell differentiation"/>
    <property type="evidence" value="ECO:0007669"/>
    <property type="project" value="TreeGrafter"/>
</dbReference>
<keyword evidence="2" id="KW-0863">Zinc-finger</keyword>
<keyword evidence="7" id="KW-0675">Receptor</keyword>
<feature type="domain" description="NR LBD" evidence="9">
    <location>
        <begin position="1"/>
        <end position="101"/>
    </location>
</feature>
<keyword evidence="4" id="KW-0805">Transcription regulation</keyword>
<dbReference type="InterPro" id="IPR035500">
    <property type="entry name" value="NHR-like_dom_sf"/>
</dbReference>
<keyword evidence="1" id="KW-0479">Metal-binding</keyword>
<organism evidence="10 11">
    <name type="scientific">Varanus komodoensis</name>
    <name type="common">Komodo dragon</name>
    <dbReference type="NCBI Taxonomy" id="61221"/>
    <lineage>
        <taxon>Eukaryota</taxon>
        <taxon>Metazoa</taxon>
        <taxon>Chordata</taxon>
        <taxon>Craniata</taxon>
        <taxon>Vertebrata</taxon>
        <taxon>Euteleostomi</taxon>
        <taxon>Lepidosauria</taxon>
        <taxon>Squamata</taxon>
        <taxon>Bifurcata</taxon>
        <taxon>Unidentata</taxon>
        <taxon>Episquamata</taxon>
        <taxon>Toxicofera</taxon>
        <taxon>Anguimorpha</taxon>
        <taxon>Paleoanguimorpha</taxon>
        <taxon>Varanoidea</taxon>
        <taxon>Varanidae</taxon>
        <taxon>Varanus</taxon>
    </lineage>
</organism>
<accession>A0A8D2J8N8</accession>
<evidence type="ECO:0000313" key="10">
    <source>
        <dbReference type="Ensembl" id="ENSVKKP00000008266.1"/>
    </source>
</evidence>
<evidence type="ECO:0000313" key="11">
    <source>
        <dbReference type="Proteomes" id="UP000694545"/>
    </source>
</evidence>
<evidence type="ECO:0000256" key="8">
    <source>
        <dbReference type="ARBA" id="ARBA00023242"/>
    </source>
</evidence>
<dbReference type="PROSITE" id="PS51843">
    <property type="entry name" value="NR_LBD"/>
    <property type="match status" value="1"/>
</dbReference>
<dbReference type="GO" id="GO:0008270">
    <property type="term" value="F:zinc ion binding"/>
    <property type="evidence" value="ECO:0007669"/>
    <property type="project" value="UniProtKB-KW"/>
</dbReference>
<evidence type="ECO:0000259" key="9">
    <source>
        <dbReference type="PROSITE" id="PS51843"/>
    </source>
</evidence>
<dbReference type="InterPro" id="IPR050234">
    <property type="entry name" value="Nuclear_hormone_rcpt_NR1"/>
</dbReference>
<evidence type="ECO:0000256" key="5">
    <source>
        <dbReference type="ARBA" id="ARBA00023125"/>
    </source>
</evidence>
<evidence type="ECO:0000256" key="4">
    <source>
        <dbReference type="ARBA" id="ARBA00023015"/>
    </source>
</evidence>
<keyword evidence="11" id="KW-1185">Reference proteome</keyword>
<keyword evidence="5" id="KW-0238">DNA-binding</keyword>
<dbReference type="PANTHER" id="PTHR24082">
    <property type="entry name" value="NUCLEAR HORMONE RECEPTOR"/>
    <property type="match status" value="1"/>
</dbReference>
<reference evidence="10" key="1">
    <citation type="submission" date="2025-08" db="UniProtKB">
        <authorList>
            <consortium name="Ensembl"/>
        </authorList>
    </citation>
    <scope>IDENTIFICATION</scope>
</reference>
<dbReference type="Gene3D" id="1.10.565.10">
    <property type="entry name" value="Retinoid X Receptor"/>
    <property type="match status" value="1"/>
</dbReference>
<dbReference type="Pfam" id="PF00104">
    <property type="entry name" value="Hormone_recep"/>
    <property type="match status" value="1"/>
</dbReference>
<dbReference type="GO" id="GO:0045944">
    <property type="term" value="P:positive regulation of transcription by RNA polymerase II"/>
    <property type="evidence" value="ECO:0007669"/>
    <property type="project" value="TreeGrafter"/>
</dbReference>
<evidence type="ECO:0000256" key="2">
    <source>
        <dbReference type="ARBA" id="ARBA00022771"/>
    </source>
</evidence>
<dbReference type="GO" id="GO:0009755">
    <property type="term" value="P:hormone-mediated signaling pathway"/>
    <property type="evidence" value="ECO:0007669"/>
    <property type="project" value="TreeGrafter"/>
</dbReference>
<dbReference type="GO" id="GO:0000122">
    <property type="term" value="P:negative regulation of transcription by RNA polymerase II"/>
    <property type="evidence" value="ECO:0007669"/>
    <property type="project" value="TreeGrafter"/>
</dbReference>
<sequence>MGSLLDAMFEFSEKLSSLGLDAQEMALFMAVVLVSADRSGISDVDAVEILQETLIRALRTLVTKKHPDDSTLFPKLLLRLPDLRTLNNQHSEKLLAFRINP</sequence>
<dbReference type="PRINTS" id="PR00398">
    <property type="entry name" value="STRDHORMONER"/>
</dbReference>
<evidence type="ECO:0000256" key="7">
    <source>
        <dbReference type="ARBA" id="ARBA00023170"/>
    </source>
</evidence>
<dbReference type="GO" id="GO:0000978">
    <property type="term" value="F:RNA polymerase II cis-regulatory region sequence-specific DNA binding"/>
    <property type="evidence" value="ECO:0007669"/>
    <property type="project" value="TreeGrafter"/>
</dbReference>
<dbReference type="SUPFAM" id="SSF48508">
    <property type="entry name" value="Nuclear receptor ligand-binding domain"/>
    <property type="match status" value="1"/>
</dbReference>
<dbReference type="GO" id="GO:0004879">
    <property type="term" value="F:nuclear receptor activity"/>
    <property type="evidence" value="ECO:0007669"/>
    <property type="project" value="TreeGrafter"/>
</dbReference>
<protein>
    <recommendedName>
        <fullName evidence="9">NR LBD domain-containing protein</fullName>
    </recommendedName>
</protein>
<proteinExistence type="predicted"/>
<name>A0A8D2J8N8_VARKO</name>
<dbReference type="Ensembl" id="ENSVKKT00000008481.1">
    <property type="protein sequence ID" value="ENSVKKP00000008266.1"/>
    <property type="gene ID" value="ENSVKKG00000005885.1"/>
</dbReference>
<dbReference type="Proteomes" id="UP000694545">
    <property type="component" value="Unplaced"/>
</dbReference>
<keyword evidence="6" id="KW-0804">Transcription</keyword>